<reference evidence="3" key="1">
    <citation type="journal article" date="2019" name="Int. J. Syst. Evol. Microbiol.">
        <title>The Global Catalogue of Microorganisms (GCM) 10K type strain sequencing project: providing services to taxonomists for standard genome sequencing and annotation.</title>
        <authorList>
            <consortium name="The Broad Institute Genomics Platform"/>
            <consortium name="The Broad Institute Genome Sequencing Center for Infectious Disease"/>
            <person name="Wu L."/>
            <person name="Ma J."/>
        </authorList>
    </citation>
    <scope>NUCLEOTIDE SEQUENCE [LARGE SCALE GENOMIC DNA]</scope>
    <source>
        <strain evidence="3">NBRC 102520</strain>
    </source>
</reference>
<sequence>MVSGRNGEMLMRAAATIEALSQRATSAEQLYHRQLEQSTRNAELREIAEVTSDGLLREVEGLRAQLAEITATGATERAHFGAERGRMLKLMQDAEAHVADVTAEFDALRKSVDAFNETAVAVPIVMLRLARTQFDILSDGFAKNGDVISHAISEIGGCAIDQALAAKKAADS</sequence>
<keyword evidence="3" id="KW-1185">Reference proteome</keyword>
<dbReference type="Proteomes" id="UP001156905">
    <property type="component" value="Unassembled WGS sequence"/>
</dbReference>
<protein>
    <submittedName>
        <fullName evidence="2">Uncharacterized protein</fullName>
    </submittedName>
</protein>
<gene>
    <name evidence="2" type="ORF">GCM10007857_74010</name>
</gene>
<feature type="coiled-coil region" evidence="1">
    <location>
        <begin position="10"/>
        <end position="37"/>
    </location>
</feature>
<proteinExistence type="predicted"/>
<organism evidence="2 3">
    <name type="scientific">Bradyrhizobium iriomotense</name>
    <dbReference type="NCBI Taxonomy" id="441950"/>
    <lineage>
        <taxon>Bacteria</taxon>
        <taxon>Pseudomonadati</taxon>
        <taxon>Pseudomonadota</taxon>
        <taxon>Alphaproteobacteria</taxon>
        <taxon>Hyphomicrobiales</taxon>
        <taxon>Nitrobacteraceae</taxon>
        <taxon>Bradyrhizobium</taxon>
    </lineage>
</organism>
<evidence type="ECO:0000313" key="3">
    <source>
        <dbReference type="Proteomes" id="UP001156905"/>
    </source>
</evidence>
<dbReference type="EMBL" id="BSOW01000036">
    <property type="protein sequence ID" value="GLR90686.1"/>
    <property type="molecule type" value="Genomic_DNA"/>
</dbReference>
<evidence type="ECO:0000313" key="2">
    <source>
        <dbReference type="EMBL" id="GLR90686.1"/>
    </source>
</evidence>
<comment type="caution">
    <text evidence="2">The sequence shown here is derived from an EMBL/GenBank/DDBJ whole genome shotgun (WGS) entry which is preliminary data.</text>
</comment>
<keyword evidence="1" id="KW-0175">Coiled coil</keyword>
<name>A0ABQ6BA02_9BRAD</name>
<accession>A0ABQ6BA02</accession>
<evidence type="ECO:0000256" key="1">
    <source>
        <dbReference type="SAM" id="Coils"/>
    </source>
</evidence>